<protein>
    <recommendedName>
        <fullName evidence="5">VCBS repeat-containing protein</fullName>
    </recommendedName>
</protein>
<evidence type="ECO:0000313" key="3">
    <source>
        <dbReference type="EMBL" id="XDS48515.1"/>
    </source>
</evidence>
<reference evidence="2" key="1">
    <citation type="submission" date="2023-07" db="EMBL/GenBank/DDBJ databases">
        <title>Bifidobacterium aquikefiriaerophilum sp. nov. and Bifidobacterium eccum sp. nov., isolated from water kefir.</title>
        <authorList>
            <person name="Breselge S."/>
            <person name="Bellassi P."/>
            <person name="Barcenilla C."/>
            <person name="Alvarez-Ordonez A."/>
            <person name="Morelli L."/>
            <person name="Cotter P.D."/>
        </authorList>
    </citation>
    <scope>NUCLEOTIDE SEQUENCE</scope>
    <source>
        <strain evidence="4">WK012_4_13</strain>
        <strain evidence="3">WK013_4_14</strain>
        <strain evidence="2">WK048_4_13</strain>
    </source>
</reference>
<evidence type="ECO:0000256" key="1">
    <source>
        <dbReference type="SAM" id="SignalP"/>
    </source>
</evidence>
<dbReference type="EMBL" id="CP129675">
    <property type="protein sequence ID" value="XDS46778.1"/>
    <property type="molecule type" value="Genomic_DNA"/>
</dbReference>
<dbReference type="PANTHER" id="PTHR39431:SF1">
    <property type="entry name" value="FRPA_C-RELATED PROTEIN"/>
    <property type="match status" value="1"/>
</dbReference>
<feature type="chain" id="PRO_5044175349" description="VCBS repeat-containing protein" evidence="1">
    <location>
        <begin position="32"/>
        <end position="501"/>
    </location>
</feature>
<keyword evidence="1" id="KW-0732">Signal</keyword>
<feature type="signal peptide" evidence="1">
    <location>
        <begin position="1"/>
        <end position="31"/>
    </location>
</feature>
<dbReference type="PANTHER" id="PTHR39431">
    <property type="entry name" value="FRPA/C-RELATED PROTEIN"/>
    <property type="match status" value="1"/>
</dbReference>
<dbReference type="EMBL" id="CP129683">
    <property type="protein sequence ID" value="XDS49843.1"/>
    <property type="molecule type" value="Genomic_DNA"/>
</dbReference>
<dbReference type="KEGG" id="bfk:QN062_05340"/>
<evidence type="ECO:0008006" key="5">
    <source>
        <dbReference type="Google" id="ProtNLM"/>
    </source>
</evidence>
<proteinExistence type="predicted"/>
<dbReference type="RefSeq" id="WP_369340814.1">
    <property type="nucleotide sequence ID" value="NZ_CP129675.1"/>
</dbReference>
<dbReference type="SUPFAM" id="SSF69318">
    <property type="entry name" value="Integrin alpha N-terminal domain"/>
    <property type="match status" value="1"/>
</dbReference>
<dbReference type="AlphaFoldDB" id="A0AB39UCQ3"/>
<evidence type="ECO:0000313" key="2">
    <source>
        <dbReference type="EMBL" id="XDS46778.1"/>
    </source>
</evidence>
<name>A0AB39UCQ3_9BIFI</name>
<sequence length="501" mass="53837">MRKSLRPFAFLVVSIIVFCIGLAGVNSQAQAADATQFNAGEIISDANFYDSDSMTAAEVQTFLNAKVPTCKPQLDSDPSSIVCLKNYTATTVAKSKDSYCNGYTGGVKQTAAQIIDGVARSCGVSQKVLLVLLQKENGLVTHVDPSPWRYTTAMGFGCPDTAACNSQYYGFFNQTYAAARQYKLYKANPSDYQYRIGNNSIYWSPTLSCGSSVVKIVNQATAGLYNYTPYQPNKAALEAGYGTGNSCSSYGNRNFFLYYSDWFGSPTGTPAPSTVGRTYYFSNSLTSSVASSVVVYGAATDAVYSGDWNGDGKDTLVVRRGNVYYFKDSLTGGQADETLVYGKDSDVLLIGDWNGDGKDTLAVRRGNVYYFKDSLTGGQADETLVYGKATDDVVVGDWNGDGKDTLAVRRGGTYYFKNSLTGGVADGSFAYGKPSDVVLVGDWNGDGKDTLAVRRGGTYYFKNSLTGSGEADEVLVYGRSTDSVLVGDWDGNGTDTLAVRR</sequence>
<gene>
    <name evidence="4" type="ORF">QN062_05340</name>
    <name evidence="3" type="ORF">QN216_09350</name>
    <name evidence="2" type="ORF">QN217_01115</name>
</gene>
<dbReference type="EMBL" id="CP129682">
    <property type="protein sequence ID" value="XDS48515.1"/>
    <property type="molecule type" value="Genomic_DNA"/>
</dbReference>
<dbReference type="InterPro" id="IPR028994">
    <property type="entry name" value="Integrin_alpha_N"/>
</dbReference>
<accession>A0AB39UCQ3</accession>
<evidence type="ECO:0000313" key="4">
    <source>
        <dbReference type="EMBL" id="XDS49843.1"/>
    </source>
</evidence>
<organism evidence="2">
    <name type="scientific">Bifidobacterium fermentum</name>
    <dbReference type="NCBI Taxonomy" id="3059035"/>
    <lineage>
        <taxon>Bacteria</taxon>
        <taxon>Bacillati</taxon>
        <taxon>Actinomycetota</taxon>
        <taxon>Actinomycetes</taxon>
        <taxon>Bifidobacteriales</taxon>
        <taxon>Bifidobacteriaceae</taxon>
        <taxon>Bifidobacterium</taxon>
    </lineage>
</organism>